<dbReference type="HOGENOM" id="CLU_3289311_0_0_9"/>
<reference evidence="1 2" key="1">
    <citation type="submission" date="2010-12" db="EMBL/GenBank/DDBJ databases">
        <authorList>
            <person name="Muzny D."/>
            <person name="Qin X."/>
            <person name="Deng J."/>
            <person name="Jiang H."/>
            <person name="Liu Y."/>
            <person name="Qu J."/>
            <person name="Song X.-Z."/>
            <person name="Zhang L."/>
            <person name="Thornton R."/>
            <person name="Coyle M."/>
            <person name="Francisco L."/>
            <person name="Jackson L."/>
            <person name="Javaid M."/>
            <person name="Korchina V."/>
            <person name="Kovar C."/>
            <person name="Mata R."/>
            <person name="Mathew T."/>
            <person name="Ngo R."/>
            <person name="Nguyen L."/>
            <person name="Nguyen N."/>
            <person name="Okwuonu G."/>
            <person name="Ongeri F."/>
            <person name="Pham C."/>
            <person name="Simmons D."/>
            <person name="Wilczek-Boney K."/>
            <person name="Hale W."/>
            <person name="Jakkamsetti A."/>
            <person name="Pham P."/>
            <person name="Ruth R."/>
            <person name="San Lucas F."/>
            <person name="Warren J."/>
            <person name="Zhang J."/>
            <person name="Zhao Z."/>
            <person name="Zhou C."/>
            <person name="Zhu D."/>
            <person name="Lee S."/>
            <person name="Bess C."/>
            <person name="Blankenburg K."/>
            <person name="Forbes L."/>
            <person name="Fu Q."/>
            <person name="Gubbala S."/>
            <person name="Hirani K."/>
            <person name="Jayaseelan J.C."/>
            <person name="Lara F."/>
            <person name="Munidasa M."/>
            <person name="Palculict T."/>
            <person name="Patil S."/>
            <person name="Pu L.-L."/>
            <person name="Saada N."/>
            <person name="Tang L."/>
            <person name="Weissenberger G."/>
            <person name="Zhu Y."/>
            <person name="Hemphill L."/>
            <person name="Shang Y."/>
            <person name="Youmans B."/>
            <person name="Ayvaz T."/>
            <person name="Ross M."/>
            <person name="Santibanez J."/>
            <person name="Aqrawi P."/>
            <person name="Gross S."/>
            <person name="Joshi V."/>
            <person name="Fowler G."/>
            <person name="Nazareth L."/>
            <person name="Reid J."/>
            <person name="Worley K."/>
            <person name="Petrosino J."/>
            <person name="Highlander S."/>
            <person name="Gibbs R."/>
        </authorList>
    </citation>
    <scope>NUCLEOTIDE SEQUENCE [LARGE SCALE GENOMIC DNA]</scope>
    <source>
        <strain evidence="2">DSM 15952 / CCUG 50447 / LMG 22039 / TP 1.5</strain>
    </source>
</reference>
<dbReference type="STRING" id="888064.HMPREF9088_1512"/>
<dbReference type="EMBL" id="AEPV01000064">
    <property type="protein sequence ID" value="EFU73633.1"/>
    <property type="molecule type" value="Genomic_DNA"/>
</dbReference>
<protein>
    <submittedName>
        <fullName evidence="1">Uncharacterized protein</fullName>
    </submittedName>
</protein>
<keyword evidence="2" id="KW-1185">Reference proteome</keyword>
<accession>E6LGM2</accession>
<comment type="caution">
    <text evidence="1">The sequence shown here is derived from an EMBL/GenBank/DDBJ whole genome shotgun (WGS) entry which is preliminary data.</text>
</comment>
<evidence type="ECO:0000313" key="1">
    <source>
        <dbReference type="EMBL" id="EFU73633.1"/>
    </source>
</evidence>
<name>E6LGM2_ENTI1</name>
<organism evidence="1 2">
    <name type="scientific">Enterococcus italicus (strain DSM 15952 / CCUG 50447 / LMG 22039 / TP 1.5)</name>
    <dbReference type="NCBI Taxonomy" id="888064"/>
    <lineage>
        <taxon>Bacteria</taxon>
        <taxon>Bacillati</taxon>
        <taxon>Bacillota</taxon>
        <taxon>Bacilli</taxon>
        <taxon>Lactobacillales</taxon>
        <taxon>Enterococcaceae</taxon>
        <taxon>Enterococcus</taxon>
    </lineage>
</organism>
<dbReference type="AlphaFoldDB" id="E6LGM2"/>
<proteinExistence type="predicted"/>
<dbReference type="Proteomes" id="UP000010296">
    <property type="component" value="Unassembled WGS sequence"/>
</dbReference>
<gene>
    <name evidence="1" type="ORF">HMPREF9088_1512</name>
</gene>
<sequence>MQFFQQILASQKNFFKNQQTDKELLIFKEACCYLFTCAFL</sequence>
<evidence type="ECO:0000313" key="2">
    <source>
        <dbReference type="Proteomes" id="UP000010296"/>
    </source>
</evidence>